<evidence type="ECO:0000256" key="1">
    <source>
        <dbReference type="ARBA" id="ARBA00004571"/>
    </source>
</evidence>
<protein>
    <submittedName>
        <fullName evidence="13">TonB-dependent receptor</fullName>
    </submittedName>
</protein>
<evidence type="ECO:0000313" key="13">
    <source>
        <dbReference type="EMBL" id="WRQ86635.1"/>
    </source>
</evidence>
<proteinExistence type="inferred from homology"/>
<accession>A0ABZ1C4R6</accession>
<evidence type="ECO:0000256" key="6">
    <source>
        <dbReference type="ARBA" id="ARBA00023136"/>
    </source>
</evidence>
<sequence>MRSRCSTSAQLLACALLVAPAAIAQGTNNDTAEETVNLNAFVVTGSHIPTTETAFDARTVPVEIMDRAEIDQSGFTTAGELLQRMTVANAGSVPVANNATGFTPAASSTSLRGLGPDATLVLINGARVSSYPIGNDGTTAFVDLNAIPISAIERVEVLKDGASASYGADAVAGVVNIILRRDFEGTEVSLGYGNTAHKDASETTVSVMTGVSGEQGWLTAGFNYYNREAIFAADREYSAVPPFLSSNSSPINIQITRAAANEALGQAPDASITGVPDGSDLFFTSSFDARDQNNGDLPASAYTYGSGRSSSYNFNESAGAYPEYERSGAFLSFEKKVFGSDTLRAYGDFIYQNTYAVNELAPSATGNFANPGGVSIVIPARTANPFLTPGEEAAGSRSAVAGAFNPFNPFNQDISGASRARLAEFGNRIYREDTDSMLLTLGLKSDSILNDWTLDMGLRYSRIDTVSRDSLVSISRLNRVLNAADPIFDPNSSEYIGTTVPYNPFGYYRNPIESNALVVDYASVDLHNQNESDMGLAYLRLGKGDLFELPAGNVGFATGFEYRKESITQSPDALGVSGDVIGSSTANITDADRSIGSWYAETEIPLARGVPGAELLTLNLAGRYERFYTSDKDTFVPKFGLKWLPFNDEFVIRATYGEGFREPSLYELFASGLTYSLTPVTDPLTGVTEPEQDVSIASSPALAPEETESVNVGFVWTPTALRGFTFSMDLWKIERAGTVTVDHQDVVNRDFAGEALLPGESVQRDNAGNIILVNGVFRNLGNTDIQGIDFATSYVLPTDAWGRFDVSFNASYLDSVKIQQFPGAPFFEYAGEADDILFDNATGDVSTPGLGDDAYVQWKAQAIFGWSLDAWSASITGHYTDGFRDYTGNWDPSAPNDPATITDVASRTTWDVQLNYTAFANHDAWYGDTKLTLGVRNVFDKDPPFVSGWGGNTNGYPGYLYNAEGRFMYLSLTKKL</sequence>
<evidence type="ECO:0000256" key="3">
    <source>
        <dbReference type="ARBA" id="ARBA00022452"/>
    </source>
</evidence>
<evidence type="ECO:0000256" key="2">
    <source>
        <dbReference type="ARBA" id="ARBA00022448"/>
    </source>
</evidence>
<dbReference type="InterPro" id="IPR012910">
    <property type="entry name" value="Plug_dom"/>
</dbReference>
<feature type="signal peptide" evidence="10">
    <location>
        <begin position="1"/>
        <end position="24"/>
    </location>
</feature>
<keyword evidence="4 8" id="KW-0812">Transmembrane</keyword>
<dbReference type="Pfam" id="PF07715">
    <property type="entry name" value="Plug"/>
    <property type="match status" value="1"/>
</dbReference>
<evidence type="ECO:0000313" key="14">
    <source>
        <dbReference type="Proteomes" id="UP000738431"/>
    </source>
</evidence>
<dbReference type="RefSeq" id="WP_221033093.1">
    <property type="nucleotide sequence ID" value="NZ_CP139781.1"/>
</dbReference>
<dbReference type="Gene3D" id="2.170.130.10">
    <property type="entry name" value="TonB-dependent receptor, plug domain"/>
    <property type="match status" value="1"/>
</dbReference>
<evidence type="ECO:0000256" key="4">
    <source>
        <dbReference type="ARBA" id="ARBA00022692"/>
    </source>
</evidence>
<keyword evidence="6 8" id="KW-0472">Membrane</keyword>
<evidence type="ECO:0000259" key="11">
    <source>
        <dbReference type="Pfam" id="PF00593"/>
    </source>
</evidence>
<evidence type="ECO:0000256" key="5">
    <source>
        <dbReference type="ARBA" id="ARBA00023077"/>
    </source>
</evidence>
<name>A0ABZ1C4R6_9BACT</name>
<dbReference type="InterPro" id="IPR039426">
    <property type="entry name" value="TonB-dep_rcpt-like"/>
</dbReference>
<dbReference type="PANTHER" id="PTHR47234">
    <property type="match status" value="1"/>
</dbReference>
<keyword evidence="5 9" id="KW-0798">TonB box</keyword>
<comment type="similarity">
    <text evidence="8 9">Belongs to the TonB-dependent receptor family.</text>
</comment>
<organism evidence="13 14">
    <name type="scientific">Actomonas aquatica</name>
    <dbReference type="NCBI Taxonomy" id="2866162"/>
    <lineage>
        <taxon>Bacteria</taxon>
        <taxon>Pseudomonadati</taxon>
        <taxon>Verrucomicrobiota</taxon>
        <taxon>Opitutia</taxon>
        <taxon>Opitutales</taxon>
        <taxon>Opitutaceae</taxon>
        <taxon>Actomonas</taxon>
    </lineage>
</organism>
<dbReference type="Proteomes" id="UP000738431">
    <property type="component" value="Chromosome"/>
</dbReference>
<dbReference type="InterPro" id="IPR037066">
    <property type="entry name" value="Plug_dom_sf"/>
</dbReference>
<keyword evidence="7 8" id="KW-0998">Cell outer membrane</keyword>
<dbReference type="SUPFAM" id="SSF56935">
    <property type="entry name" value="Porins"/>
    <property type="match status" value="1"/>
</dbReference>
<dbReference type="Pfam" id="PF00593">
    <property type="entry name" value="TonB_dep_Rec_b-barrel"/>
    <property type="match status" value="1"/>
</dbReference>
<keyword evidence="14" id="KW-1185">Reference proteome</keyword>
<dbReference type="InterPro" id="IPR036942">
    <property type="entry name" value="Beta-barrel_TonB_sf"/>
</dbReference>
<evidence type="ECO:0000259" key="12">
    <source>
        <dbReference type="Pfam" id="PF07715"/>
    </source>
</evidence>
<keyword evidence="10" id="KW-0732">Signal</keyword>
<gene>
    <name evidence="13" type="ORF">K1X11_017625</name>
</gene>
<evidence type="ECO:0000256" key="7">
    <source>
        <dbReference type="ARBA" id="ARBA00023237"/>
    </source>
</evidence>
<comment type="subcellular location">
    <subcellularLocation>
        <location evidence="1 8">Cell outer membrane</location>
        <topology evidence="1 8">Multi-pass membrane protein</topology>
    </subcellularLocation>
</comment>
<feature type="domain" description="TonB-dependent receptor plug" evidence="12">
    <location>
        <begin position="60"/>
        <end position="174"/>
    </location>
</feature>
<dbReference type="EMBL" id="CP139781">
    <property type="protein sequence ID" value="WRQ86635.1"/>
    <property type="molecule type" value="Genomic_DNA"/>
</dbReference>
<keyword evidence="2 8" id="KW-0813">Transport</keyword>
<evidence type="ECO:0000256" key="10">
    <source>
        <dbReference type="SAM" id="SignalP"/>
    </source>
</evidence>
<keyword evidence="13" id="KW-0675">Receptor</keyword>
<evidence type="ECO:0000256" key="8">
    <source>
        <dbReference type="PROSITE-ProRule" id="PRU01360"/>
    </source>
</evidence>
<evidence type="ECO:0000256" key="9">
    <source>
        <dbReference type="RuleBase" id="RU003357"/>
    </source>
</evidence>
<dbReference type="PANTHER" id="PTHR47234:SF2">
    <property type="entry name" value="TONB-DEPENDENT RECEPTOR"/>
    <property type="match status" value="1"/>
</dbReference>
<dbReference type="InterPro" id="IPR000531">
    <property type="entry name" value="Beta-barrel_TonB"/>
</dbReference>
<reference evidence="13 14" key="1">
    <citation type="submission" date="2023-12" db="EMBL/GenBank/DDBJ databases">
        <title>Description of an unclassified Opitutus bacterium of Verrucomicrobiota.</title>
        <authorList>
            <person name="Zhang D.-F."/>
        </authorList>
    </citation>
    <scope>NUCLEOTIDE SEQUENCE [LARGE SCALE GENOMIC DNA]</scope>
    <source>
        <strain evidence="13 14">WL0086</strain>
    </source>
</reference>
<feature type="chain" id="PRO_5046723963" evidence="10">
    <location>
        <begin position="25"/>
        <end position="976"/>
    </location>
</feature>
<dbReference type="Gene3D" id="2.40.170.20">
    <property type="entry name" value="TonB-dependent receptor, beta-barrel domain"/>
    <property type="match status" value="1"/>
</dbReference>
<dbReference type="PROSITE" id="PS52016">
    <property type="entry name" value="TONB_DEPENDENT_REC_3"/>
    <property type="match status" value="1"/>
</dbReference>
<feature type="domain" description="TonB-dependent receptor-like beta-barrel" evidence="11">
    <location>
        <begin position="515"/>
        <end position="938"/>
    </location>
</feature>
<keyword evidence="3 8" id="KW-1134">Transmembrane beta strand</keyword>